<dbReference type="Proteomes" id="UP001165083">
    <property type="component" value="Unassembled WGS sequence"/>
</dbReference>
<dbReference type="AlphaFoldDB" id="A0A9W6WT38"/>
<dbReference type="EMBL" id="BSXW01000256">
    <property type="protein sequence ID" value="GMF16601.1"/>
    <property type="molecule type" value="Genomic_DNA"/>
</dbReference>
<comment type="caution">
    <text evidence="2">The sequence shown here is derived from an EMBL/GenBank/DDBJ whole genome shotgun (WGS) entry which is preliminary data.</text>
</comment>
<evidence type="ECO:0000256" key="1">
    <source>
        <dbReference type="SAM" id="MobiDB-lite"/>
    </source>
</evidence>
<protein>
    <submittedName>
        <fullName evidence="2">Unnamed protein product</fullName>
    </submittedName>
</protein>
<gene>
    <name evidence="2" type="ORF">Plil01_000594200</name>
</gene>
<proteinExistence type="predicted"/>
<name>A0A9W6WT38_9STRA</name>
<reference evidence="2" key="1">
    <citation type="submission" date="2023-04" db="EMBL/GenBank/DDBJ databases">
        <title>Phytophthora lilii NBRC 32176.</title>
        <authorList>
            <person name="Ichikawa N."/>
            <person name="Sato H."/>
            <person name="Tonouchi N."/>
        </authorList>
    </citation>
    <scope>NUCLEOTIDE SEQUENCE</scope>
    <source>
        <strain evidence="2">NBRC 32176</strain>
    </source>
</reference>
<feature type="region of interest" description="Disordered" evidence="1">
    <location>
        <begin position="57"/>
        <end position="99"/>
    </location>
</feature>
<sequence length="303" mass="34102">MTHPKPWAVTPDIAQHEVSYTNAIEQLAMSFLVRDTDERATLEATLAFLDAWDVPGTDSSGADSPVDAPARCQTPQQKQQATRRKKPRRKYPNSSSTALQRRKKAEILALRTQVELLELQLEQLQKVPAGASATYLLQLEHVGVQPTTWAQQAVVEYRGRLEAEQTNHKLKSIMANQVKVNEALRTLLQKTSVLEGMDFLQPDPCRPLSMELSGMELLERKVERLYFDADAVFQPQAAAAISVQATEKQSPSLGKTMEFVSNTPMQCPLRVASDTLWKWFSLNKVRWVLQVVIGPRRTDIILL</sequence>
<organism evidence="2 3">
    <name type="scientific">Phytophthora lilii</name>
    <dbReference type="NCBI Taxonomy" id="2077276"/>
    <lineage>
        <taxon>Eukaryota</taxon>
        <taxon>Sar</taxon>
        <taxon>Stramenopiles</taxon>
        <taxon>Oomycota</taxon>
        <taxon>Peronosporomycetes</taxon>
        <taxon>Peronosporales</taxon>
        <taxon>Peronosporaceae</taxon>
        <taxon>Phytophthora</taxon>
    </lineage>
</organism>
<accession>A0A9W6WT38</accession>
<evidence type="ECO:0000313" key="3">
    <source>
        <dbReference type="Proteomes" id="UP001165083"/>
    </source>
</evidence>
<evidence type="ECO:0000313" key="2">
    <source>
        <dbReference type="EMBL" id="GMF16601.1"/>
    </source>
</evidence>
<keyword evidence="3" id="KW-1185">Reference proteome</keyword>
<feature type="compositionally biased region" description="Basic residues" evidence="1">
    <location>
        <begin position="81"/>
        <end position="91"/>
    </location>
</feature>
<dbReference type="OrthoDB" id="101408at2759"/>